<organism evidence="2 3">
    <name type="scientific">Calicophoron daubneyi</name>
    <name type="common">Rumen fluke</name>
    <name type="synonym">Paramphistomum daubneyi</name>
    <dbReference type="NCBI Taxonomy" id="300641"/>
    <lineage>
        <taxon>Eukaryota</taxon>
        <taxon>Metazoa</taxon>
        <taxon>Spiralia</taxon>
        <taxon>Lophotrochozoa</taxon>
        <taxon>Platyhelminthes</taxon>
        <taxon>Trematoda</taxon>
        <taxon>Digenea</taxon>
        <taxon>Plagiorchiida</taxon>
        <taxon>Pronocephalata</taxon>
        <taxon>Paramphistomoidea</taxon>
        <taxon>Paramphistomidae</taxon>
        <taxon>Calicophoron</taxon>
    </lineage>
</organism>
<name>A0AAV2TAA0_CALDB</name>
<sequence length="179" mass="20037">MFRSQCCSSLIIVQPTRHSSVFFSTHSFRLSKIAISSSQSVSQSVRRFSRILFLSLGSKFGNFLALIFSVCTYLKYFRCLCHRLALFALFLAPPCSHHFVMTGCPWFEQTFSLLSFPSSPPPLPSHLSHPVLTVLCIMVSDLGFACDWYTLSILTPSPMVVLRPSGACMCTNFSSIRSE</sequence>
<evidence type="ECO:0000256" key="1">
    <source>
        <dbReference type="SAM" id="Phobius"/>
    </source>
</evidence>
<evidence type="ECO:0000313" key="3">
    <source>
        <dbReference type="Proteomes" id="UP001497525"/>
    </source>
</evidence>
<dbReference type="AlphaFoldDB" id="A0AAV2TAA0"/>
<proteinExistence type="predicted"/>
<feature type="transmembrane region" description="Helical" evidence="1">
    <location>
        <begin position="51"/>
        <end position="74"/>
    </location>
</feature>
<comment type="caution">
    <text evidence="2">The sequence shown here is derived from an EMBL/GenBank/DDBJ whole genome shotgun (WGS) entry which is preliminary data.</text>
</comment>
<keyword evidence="1" id="KW-1133">Transmembrane helix</keyword>
<dbReference type="Proteomes" id="UP001497525">
    <property type="component" value="Unassembled WGS sequence"/>
</dbReference>
<dbReference type="EMBL" id="CAXLJL010000179">
    <property type="protein sequence ID" value="CAL5134075.1"/>
    <property type="molecule type" value="Genomic_DNA"/>
</dbReference>
<keyword evidence="1" id="KW-0812">Transmembrane</keyword>
<protein>
    <submittedName>
        <fullName evidence="2">Uncharacterized protein</fullName>
    </submittedName>
</protein>
<accession>A0AAV2TAA0</accession>
<keyword evidence="1" id="KW-0472">Membrane</keyword>
<gene>
    <name evidence="2" type="ORF">CDAUBV1_LOCUS7303</name>
</gene>
<reference evidence="2" key="1">
    <citation type="submission" date="2024-06" db="EMBL/GenBank/DDBJ databases">
        <authorList>
            <person name="Liu X."/>
            <person name="Lenzi L."/>
            <person name="Haldenby T S."/>
            <person name="Uol C."/>
        </authorList>
    </citation>
    <scope>NUCLEOTIDE SEQUENCE</scope>
</reference>
<evidence type="ECO:0000313" key="2">
    <source>
        <dbReference type="EMBL" id="CAL5134075.1"/>
    </source>
</evidence>